<dbReference type="InterPro" id="IPR055414">
    <property type="entry name" value="LRR_R13L4/SHOC2-like"/>
</dbReference>
<dbReference type="InterPro" id="IPR001611">
    <property type="entry name" value="Leu-rich_rpt"/>
</dbReference>
<dbReference type="InterPro" id="IPR001245">
    <property type="entry name" value="Ser-Thr/Tyr_kinase_cat_dom"/>
</dbReference>
<dbReference type="PROSITE" id="PS00108">
    <property type="entry name" value="PROTEIN_KINASE_ST"/>
    <property type="match status" value="1"/>
</dbReference>
<keyword evidence="4 9" id="KW-0812">Transmembrane</keyword>
<dbReference type="PANTHER" id="PTHR27008:SF562">
    <property type="entry name" value="PROTEIN KINASE DOMAIN-CONTAINING PROTEIN"/>
    <property type="match status" value="1"/>
</dbReference>
<feature type="domain" description="Protein kinase" evidence="11">
    <location>
        <begin position="705"/>
        <end position="1021"/>
    </location>
</feature>
<dbReference type="InterPro" id="IPR003591">
    <property type="entry name" value="Leu-rich_rpt_typical-subtyp"/>
</dbReference>
<dbReference type="SUPFAM" id="SSF56112">
    <property type="entry name" value="Protein kinase-like (PK-like)"/>
    <property type="match status" value="1"/>
</dbReference>
<dbReference type="Pfam" id="PF08263">
    <property type="entry name" value="LRRNT_2"/>
    <property type="match status" value="1"/>
</dbReference>
<evidence type="ECO:0000259" key="11">
    <source>
        <dbReference type="PROSITE" id="PS50011"/>
    </source>
</evidence>
<dbReference type="Pfam" id="PF23598">
    <property type="entry name" value="LRR_14"/>
    <property type="match status" value="1"/>
</dbReference>
<evidence type="ECO:0000313" key="13">
    <source>
        <dbReference type="Proteomes" id="UP001174677"/>
    </source>
</evidence>
<evidence type="ECO:0000256" key="3">
    <source>
        <dbReference type="ARBA" id="ARBA00022614"/>
    </source>
</evidence>
<dbReference type="InterPro" id="IPR051809">
    <property type="entry name" value="Plant_receptor-like_S/T_kinase"/>
</dbReference>
<dbReference type="SUPFAM" id="SSF52058">
    <property type="entry name" value="L domain-like"/>
    <property type="match status" value="2"/>
</dbReference>
<sequence>MGSRLPYSLFCILHLFFCVLCLANSVAAAAGNETDRLALLHFKAKITNDPFGVLHQWNSSAHFCQWHSVTCGRRHLRVVKLELFTLKLEGSISPHIGNLSFLRVLDLQNNSLSKEIPSEIGHLRRLENLILYNNFIVGKIPSNISACSNLISFNIGLNQVVGEIPSALGSLLKLQVFAVNRNNLTGTIPSNFGNLSSLERFHLNRNNIGGTIPYTLGGLKNLRYFLLAVNSFSGEIPSSLFNFSSVMIFDVGSNEIQGHLPSNIGITLPNVEVLTFAFNQFSGSIPISISNATKLEYLQFPGNNFTGEVPSLEKLHRLQIFHLGGNSLGSAGTSDLRFLCSLINATNLKFLNMQANNFGGILPGCIANLSTNLESLAVESNMIFGSIPAGIGNFVNLKTLSVADNRISGNLPAVIGKLQKLEILFLSENKLSGEIPHSLGNLTLLTKLTLYQNNFQGIIPSSLGECRNLILLDLSSNNLTGSIPPQVFGLSSLSIYLALSQNSLMGALPFGVGNLKNLGELRVDQNLLSGEIPSSLGSCARLETLNMQGNFFQGSIPSSLSALRGLQVFDLSHNNLSGQIPTFLGSFVYLLNLNLSFNNFEGIVPIEGVFRNASATSVMGNINLCGGIPEFHLVACRLKTSTDRRLSAKARLIILVVAGLLGAILMMFSFFLLRLRKKSRAPALPSVNSLTRVSYQILLDATNGFSSLNLISVGGFGSVYKGLLGEGGPPIAVKVLNLQHHKAARSFIAECEVLKNIRHRNLVKVISACSSIDYQGNDFKALVYEFMVNGSLEDWLHPVVVVDGNHHEARKSLNLLQRLNIAIDIAFALEYLHHHCETTIVHCDLKPSNVLLDDELTGHVSDFGLAKLLLKDFNGSTTYSSSIGLRGTIGYAPPEYGQGGEASAYGDIYSYGILLLEMFTGKRPTNDMFKEDLNLHKLAKSALPDGVAEILDPIILERGEIERSINNTRDPMGIRTNRIMECLISIVGIGVACSVELPLERMNISDVAPKLCSIRNKLLRN</sequence>
<evidence type="ECO:0000256" key="5">
    <source>
        <dbReference type="ARBA" id="ARBA00022729"/>
    </source>
</evidence>
<keyword evidence="6" id="KW-0677">Repeat</keyword>
<dbReference type="Gene3D" id="3.80.10.10">
    <property type="entry name" value="Ribonuclease Inhibitor"/>
    <property type="match status" value="2"/>
</dbReference>
<comment type="subcellular location">
    <subcellularLocation>
        <location evidence="1">Membrane</location>
    </subcellularLocation>
</comment>
<keyword evidence="13" id="KW-1185">Reference proteome</keyword>
<evidence type="ECO:0000256" key="8">
    <source>
        <dbReference type="ARBA" id="ARBA00023136"/>
    </source>
</evidence>
<dbReference type="Gene3D" id="1.10.510.10">
    <property type="entry name" value="Transferase(Phosphotransferase) domain 1"/>
    <property type="match status" value="1"/>
</dbReference>
<evidence type="ECO:0000313" key="12">
    <source>
        <dbReference type="EMBL" id="KAJ9159513.1"/>
    </source>
</evidence>
<dbReference type="Proteomes" id="UP001174677">
    <property type="component" value="Chromosome 14"/>
</dbReference>
<feature type="transmembrane region" description="Helical" evidence="9">
    <location>
        <begin position="652"/>
        <end position="673"/>
    </location>
</feature>
<comment type="caution">
    <text evidence="12">The sequence shown here is derived from an EMBL/GenBank/DDBJ whole genome shotgun (WGS) entry which is preliminary data.</text>
</comment>
<gene>
    <name evidence="12" type="ORF">P3X46_025019</name>
</gene>
<feature type="signal peptide" evidence="10">
    <location>
        <begin position="1"/>
        <end position="23"/>
    </location>
</feature>
<dbReference type="PROSITE" id="PS50011">
    <property type="entry name" value="PROTEIN_KINASE_DOM"/>
    <property type="match status" value="1"/>
</dbReference>
<dbReference type="InterPro" id="IPR008271">
    <property type="entry name" value="Ser/Thr_kinase_AS"/>
</dbReference>
<evidence type="ECO:0000256" key="2">
    <source>
        <dbReference type="ARBA" id="ARBA00008684"/>
    </source>
</evidence>
<protein>
    <recommendedName>
        <fullName evidence="11">Protein kinase domain-containing protein</fullName>
    </recommendedName>
</protein>
<dbReference type="Pfam" id="PF07714">
    <property type="entry name" value="PK_Tyr_Ser-Thr"/>
    <property type="match status" value="1"/>
</dbReference>
<dbReference type="SMART" id="SM00369">
    <property type="entry name" value="LRR_TYP"/>
    <property type="match status" value="8"/>
</dbReference>
<name>A0ABQ9L6Y4_HEVBR</name>
<keyword evidence="3" id="KW-0433">Leucine-rich repeat</keyword>
<feature type="chain" id="PRO_5047284499" description="Protein kinase domain-containing protein" evidence="10">
    <location>
        <begin position="24"/>
        <end position="1021"/>
    </location>
</feature>
<dbReference type="InterPro" id="IPR013210">
    <property type="entry name" value="LRR_N_plant-typ"/>
</dbReference>
<evidence type="ECO:0000256" key="7">
    <source>
        <dbReference type="ARBA" id="ARBA00022989"/>
    </source>
</evidence>
<evidence type="ECO:0000256" key="9">
    <source>
        <dbReference type="SAM" id="Phobius"/>
    </source>
</evidence>
<evidence type="ECO:0000256" key="10">
    <source>
        <dbReference type="SAM" id="SignalP"/>
    </source>
</evidence>
<keyword evidence="5 10" id="KW-0732">Signal</keyword>
<keyword evidence="8 9" id="KW-0472">Membrane</keyword>
<dbReference type="InterPro" id="IPR032675">
    <property type="entry name" value="LRR_dom_sf"/>
</dbReference>
<dbReference type="InterPro" id="IPR000719">
    <property type="entry name" value="Prot_kinase_dom"/>
</dbReference>
<keyword evidence="7 9" id="KW-1133">Transmembrane helix</keyword>
<organism evidence="12 13">
    <name type="scientific">Hevea brasiliensis</name>
    <name type="common">Para rubber tree</name>
    <name type="synonym">Siphonia brasiliensis</name>
    <dbReference type="NCBI Taxonomy" id="3981"/>
    <lineage>
        <taxon>Eukaryota</taxon>
        <taxon>Viridiplantae</taxon>
        <taxon>Streptophyta</taxon>
        <taxon>Embryophyta</taxon>
        <taxon>Tracheophyta</taxon>
        <taxon>Spermatophyta</taxon>
        <taxon>Magnoliopsida</taxon>
        <taxon>eudicotyledons</taxon>
        <taxon>Gunneridae</taxon>
        <taxon>Pentapetalae</taxon>
        <taxon>rosids</taxon>
        <taxon>fabids</taxon>
        <taxon>Malpighiales</taxon>
        <taxon>Euphorbiaceae</taxon>
        <taxon>Crotonoideae</taxon>
        <taxon>Micrandreae</taxon>
        <taxon>Hevea</taxon>
    </lineage>
</organism>
<evidence type="ECO:0000256" key="4">
    <source>
        <dbReference type="ARBA" id="ARBA00022692"/>
    </source>
</evidence>
<comment type="similarity">
    <text evidence="2">Belongs to the protein kinase superfamily. Ser/Thr protein kinase family.</text>
</comment>
<dbReference type="EMBL" id="JARPOI010000014">
    <property type="protein sequence ID" value="KAJ9159513.1"/>
    <property type="molecule type" value="Genomic_DNA"/>
</dbReference>
<accession>A0ABQ9L6Y4</accession>
<evidence type="ECO:0000256" key="6">
    <source>
        <dbReference type="ARBA" id="ARBA00022737"/>
    </source>
</evidence>
<dbReference type="Gene3D" id="3.30.200.20">
    <property type="entry name" value="Phosphorylase Kinase, domain 1"/>
    <property type="match status" value="1"/>
</dbReference>
<dbReference type="InterPro" id="IPR011009">
    <property type="entry name" value="Kinase-like_dom_sf"/>
</dbReference>
<dbReference type="PANTHER" id="PTHR27008">
    <property type="entry name" value="OS04G0122200 PROTEIN"/>
    <property type="match status" value="1"/>
</dbReference>
<dbReference type="Pfam" id="PF13855">
    <property type="entry name" value="LRR_8"/>
    <property type="match status" value="1"/>
</dbReference>
<dbReference type="SMART" id="SM00220">
    <property type="entry name" value="S_TKc"/>
    <property type="match status" value="1"/>
</dbReference>
<dbReference type="Pfam" id="PF00560">
    <property type="entry name" value="LRR_1"/>
    <property type="match status" value="4"/>
</dbReference>
<proteinExistence type="inferred from homology"/>
<reference evidence="12" key="1">
    <citation type="journal article" date="2023" name="Plant Biotechnol. J.">
        <title>Chromosome-level wild Hevea brasiliensis genome provides new tools for genomic-assisted breeding and valuable loci to elevate rubber yield.</title>
        <authorList>
            <person name="Cheng H."/>
            <person name="Song X."/>
            <person name="Hu Y."/>
            <person name="Wu T."/>
            <person name="Yang Q."/>
            <person name="An Z."/>
            <person name="Feng S."/>
            <person name="Deng Z."/>
            <person name="Wu W."/>
            <person name="Zeng X."/>
            <person name="Tu M."/>
            <person name="Wang X."/>
            <person name="Huang H."/>
        </authorList>
    </citation>
    <scope>NUCLEOTIDE SEQUENCE</scope>
    <source>
        <strain evidence="12">MT/VB/25A 57/8</strain>
    </source>
</reference>
<evidence type="ECO:0000256" key="1">
    <source>
        <dbReference type="ARBA" id="ARBA00004370"/>
    </source>
</evidence>